<dbReference type="PANTHER" id="PTHR43396">
    <property type="entry name" value="FLAVOHEMOPROTEIN"/>
    <property type="match status" value="1"/>
</dbReference>
<dbReference type="GO" id="GO:0008941">
    <property type="term" value="F:nitric oxide dioxygenase NAD(P)H activity"/>
    <property type="evidence" value="ECO:0007669"/>
    <property type="project" value="TreeGrafter"/>
</dbReference>
<dbReference type="Proteomes" id="UP000199664">
    <property type="component" value="Unassembled WGS sequence"/>
</dbReference>
<dbReference type="GO" id="GO:0019825">
    <property type="term" value="F:oxygen binding"/>
    <property type="evidence" value="ECO:0007669"/>
    <property type="project" value="InterPro"/>
</dbReference>
<evidence type="ECO:0000256" key="5">
    <source>
        <dbReference type="RuleBase" id="RU000356"/>
    </source>
</evidence>
<accession>A0A1H7KTF8</accession>
<dbReference type="Pfam" id="PF00042">
    <property type="entry name" value="Globin"/>
    <property type="match status" value="1"/>
</dbReference>
<dbReference type="Gene3D" id="1.10.490.10">
    <property type="entry name" value="Globins"/>
    <property type="match status" value="1"/>
</dbReference>
<dbReference type="AlphaFoldDB" id="A0A1H7KTF8"/>
<reference evidence="8" key="1">
    <citation type="submission" date="2016-10" db="EMBL/GenBank/DDBJ databases">
        <authorList>
            <person name="Varghese N."/>
            <person name="Submissions S."/>
        </authorList>
    </citation>
    <scope>NUCLEOTIDE SEQUENCE [LARGE SCALE GENOMIC DNA]</scope>
    <source>
        <strain evidence="8">LMG 26383,CCUG 61248,R- 45681</strain>
    </source>
</reference>
<proteinExistence type="inferred from homology"/>
<keyword evidence="3" id="KW-0479">Metal-binding</keyword>
<feature type="domain" description="Globin" evidence="6">
    <location>
        <begin position="1"/>
        <end position="134"/>
    </location>
</feature>
<dbReference type="GO" id="GO:0071500">
    <property type="term" value="P:cellular response to nitrosative stress"/>
    <property type="evidence" value="ECO:0007669"/>
    <property type="project" value="TreeGrafter"/>
</dbReference>
<evidence type="ECO:0000256" key="3">
    <source>
        <dbReference type="ARBA" id="ARBA00022723"/>
    </source>
</evidence>
<dbReference type="RefSeq" id="WP_091831239.1">
    <property type="nucleotide sequence ID" value="NZ_FOAN01000002.1"/>
</dbReference>
<dbReference type="InterPro" id="IPR009050">
    <property type="entry name" value="Globin-like_sf"/>
</dbReference>
<dbReference type="GO" id="GO:0046210">
    <property type="term" value="P:nitric oxide catabolic process"/>
    <property type="evidence" value="ECO:0007669"/>
    <property type="project" value="TreeGrafter"/>
</dbReference>
<comment type="similarity">
    <text evidence="5">Belongs to the globin family.</text>
</comment>
<keyword evidence="4" id="KW-0408">Iron</keyword>
<name>A0A1H7KTF8_9HYPH</name>
<dbReference type="STRING" id="1036779.SAMN04515666_102311"/>
<gene>
    <name evidence="7" type="ORF">SAMN04515666_102311</name>
</gene>
<evidence type="ECO:0000313" key="8">
    <source>
        <dbReference type="Proteomes" id="UP000199664"/>
    </source>
</evidence>
<evidence type="ECO:0000259" key="6">
    <source>
        <dbReference type="PROSITE" id="PS01033"/>
    </source>
</evidence>
<dbReference type="InterPro" id="IPR012292">
    <property type="entry name" value="Globin/Proto"/>
</dbReference>
<evidence type="ECO:0000313" key="7">
    <source>
        <dbReference type="EMBL" id="SEK90042.1"/>
    </source>
</evidence>
<dbReference type="PROSITE" id="PS01033">
    <property type="entry name" value="GLOBIN"/>
    <property type="match status" value="1"/>
</dbReference>
<evidence type="ECO:0000256" key="2">
    <source>
        <dbReference type="ARBA" id="ARBA00022621"/>
    </source>
</evidence>
<dbReference type="GO" id="GO:0020037">
    <property type="term" value="F:heme binding"/>
    <property type="evidence" value="ECO:0007669"/>
    <property type="project" value="InterPro"/>
</dbReference>
<evidence type="ECO:0000256" key="1">
    <source>
        <dbReference type="ARBA" id="ARBA00022617"/>
    </source>
</evidence>
<dbReference type="GO" id="GO:0071949">
    <property type="term" value="F:FAD binding"/>
    <property type="evidence" value="ECO:0007669"/>
    <property type="project" value="TreeGrafter"/>
</dbReference>
<protein>
    <submittedName>
        <fullName evidence="7">Hemoglobin-like flavoprotein</fullName>
    </submittedName>
</protein>
<dbReference type="EMBL" id="FOAN01000002">
    <property type="protein sequence ID" value="SEK90042.1"/>
    <property type="molecule type" value="Genomic_DNA"/>
</dbReference>
<dbReference type="GO" id="GO:0046872">
    <property type="term" value="F:metal ion binding"/>
    <property type="evidence" value="ECO:0007669"/>
    <property type="project" value="UniProtKB-KW"/>
</dbReference>
<evidence type="ECO:0000256" key="4">
    <source>
        <dbReference type="ARBA" id="ARBA00023004"/>
    </source>
</evidence>
<dbReference type="PANTHER" id="PTHR43396:SF3">
    <property type="entry name" value="FLAVOHEMOPROTEIN"/>
    <property type="match status" value="1"/>
</dbReference>
<dbReference type="OrthoDB" id="3213438at2"/>
<keyword evidence="2 5" id="KW-0561">Oxygen transport</keyword>
<dbReference type="GO" id="GO:0005344">
    <property type="term" value="F:oxygen carrier activity"/>
    <property type="evidence" value="ECO:0007669"/>
    <property type="project" value="UniProtKB-KW"/>
</dbReference>
<dbReference type="SUPFAM" id="SSF46458">
    <property type="entry name" value="Globin-like"/>
    <property type="match status" value="1"/>
</dbReference>
<dbReference type="InterPro" id="IPR000971">
    <property type="entry name" value="Globin"/>
</dbReference>
<keyword evidence="5" id="KW-0813">Transport</keyword>
<organism evidence="7 8">
    <name type="scientific">Bosea lupini</name>
    <dbReference type="NCBI Taxonomy" id="1036779"/>
    <lineage>
        <taxon>Bacteria</taxon>
        <taxon>Pseudomonadati</taxon>
        <taxon>Pseudomonadota</taxon>
        <taxon>Alphaproteobacteria</taxon>
        <taxon>Hyphomicrobiales</taxon>
        <taxon>Boseaceae</taxon>
        <taxon>Bosea</taxon>
    </lineage>
</organism>
<keyword evidence="1 5" id="KW-0349">Heme</keyword>
<sequence length="140" mass="15514">MTPQDIALVRSSFAQLHRRKIETACLFYERLFTTTPGARALFKTDIETQAAKLMETLMVALATLNDPGGLKVLLNRLGERHQGYGVQPEHYDAVGSALLWTLETSLGPDFTPQTRAAWTELYELMAKTMLSAATPSLRSA</sequence>
<keyword evidence="8" id="KW-1185">Reference proteome</keyword>